<keyword evidence="1" id="KW-0812">Transmembrane</keyword>
<comment type="caution">
    <text evidence="2">The sequence shown here is derived from an EMBL/GenBank/DDBJ whole genome shotgun (WGS) entry which is preliminary data.</text>
</comment>
<dbReference type="RefSeq" id="WP_410031148.1">
    <property type="nucleotide sequence ID" value="NZ_JBGMEI010000005.1"/>
</dbReference>
<protein>
    <recommendedName>
        <fullName evidence="4">DUF4179 domain-containing protein</fullName>
    </recommendedName>
</protein>
<gene>
    <name evidence="2" type="ORF">ACCQ41_04250</name>
</gene>
<evidence type="ECO:0008006" key="4">
    <source>
        <dbReference type="Google" id="ProtNLM"/>
    </source>
</evidence>
<accession>A0ABW9MA24</accession>
<keyword evidence="1" id="KW-0472">Membrane</keyword>
<feature type="transmembrane region" description="Helical" evidence="1">
    <location>
        <begin position="44"/>
        <end position="62"/>
    </location>
</feature>
<name>A0ABW9MA24_9FIRM</name>
<organism evidence="2 3">
    <name type="scientific">Anaerococcus martiniensis</name>
    <dbReference type="NCBI Taxonomy" id="3115615"/>
    <lineage>
        <taxon>Bacteria</taxon>
        <taxon>Bacillati</taxon>
        <taxon>Bacillota</taxon>
        <taxon>Tissierellia</taxon>
        <taxon>Tissierellales</taxon>
        <taxon>Peptoniphilaceae</taxon>
        <taxon>Anaerococcus</taxon>
    </lineage>
</organism>
<dbReference type="Proteomes" id="UP001637996">
    <property type="component" value="Unassembled WGS sequence"/>
</dbReference>
<evidence type="ECO:0000313" key="2">
    <source>
        <dbReference type="EMBL" id="MFO3665451.1"/>
    </source>
</evidence>
<reference evidence="2 3" key="1">
    <citation type="journal article" date="2025" name="Anaerobe">
        <title>Description of Anaerococcus kampingiae sp. nov., Anaerococcus groningensis sp. nov., Anaerococcus martiniensis sp. nov., and Anaerococcus cruorum sp. nov., isolated from human clinical specimens.</title>
        <authorList>
            <person name="Boiten K.E."/>
            <person name="Meijer J."/>
            <person name="van Wezel E.M."/>
            <person name="Veloo A.C.M."/>
        </authorList>
    </citation>
    <scope>NUCLEOTIDE SEQUENCE [LARGE SCALE GENOMIC DNA]</scope>
    <source>
        <strain evidence="2 3">ENR0831</strain>
    </source>
</reference>
<evidence type="ECO:0000313" key="3">
    <source>
        <dbReference type="Proteomes" id="UP001637996"/>
    </source>
</evidence>
<sequence>MTNIYDKINDIDFEVDSVKLNDIERVKMKKTAKSYAKKDTKKKFIASAAAVLLFAGLMTPSVRAEVQKFTTDIKVSMMDAFGASPDSYKYVTELNKPVSVGDDSFVIENIAFEDDRVFINTLREGDGSIESMLTEDGADIYKIVINGETYKSDGRSGNTGYLEDGKTMSEVTMMHFDKDFPSLKEADVDLYYVSSTGSNIISIKADTNTVNEENVIFAKDMPLDNGAVVSLIKLNPITMTAIIKNLETDYFYQIEGTNNEGKTFLLDEIIGDNGEVTFIYNKDFSDMSLDEIKDADIINFVLKGNRINKESGKEINGEYKTIEEFTYKK</sequence>
<keyword evidence="1" id="KW-1133">Transmembrane helix</keyword>
<evidence type="ECO:0000256" key="1">
    <source>
        <dbReference type="SAM" id="Phobius"/>
    </source>
</evidence>
<proteinExistence type="predicted"/>
<dbReference type="EMBL" id="JBGMEI010000005">
    <property type="protein sequence ID" value="MFO3665451.1"/>
    <property type="molecule type" value="Genomic_DNA"/>
</dbReference>
<keyword evidence="3" id="KW-1185">Reference proteome</keyword>